<evidence type="ECO:0000256" key="2">
    <source>
        <dbReference type="SAM" id="SignalP"/>
    </source>
</evidence>
<dbReference type="InterPro" id="IPR005064">
    <property type="entry name" value="BUG"/>
</dbReference>
<dbReference type="RefSeq" id="WP_204735220.1">
    <property type="nucleotide sequence ID" value="NZ_JAVDWE010000017.1"/>
</dbReference>
<dbReference type="EMBL" id="JAVDWE010000017">
    <property type="protein sequence ID" value="MDR7096930.1"/>
    <property type="molecule type" value="Genomic_DNA"/>
</dbReference>
<sequence length="327" mass="34840">MDIQRRNLLTLAAAACAWQAFPAHSQQPGAWPAKPIRIIAPFAPGGGPDILARLFAQEMSAGLGSAFVENKAGGGGNLGADAAAKAAPDGYTLLLTTTATHSINPALYASMPYDSLKDFTPIALVANTPLMLGVAQNSPFKNVADMVAAARAQPDQISYASSGVGTMQHMAAVLAEEQARVRMLHVPYKGSSQVMPDLLAGRVNVMFNSVAAFAPFIKDGRLRPLAVTSPRRLAAWPDVLTMSEAGLPGFEASAWYAVYGPAGTPRDIVLRLNREIHRIVDLPTSREKYAALGLEAVRSTPEDLAAATRDDLAKWTRIIREKNIKAE</sequence>
<protein>
    <submittedName>
        <fullName evidence="3">Tripartite-type tricarboxylate transporter receptor subunit TctC</fullName>
    </submittedName>
</protein>
<gene>
    <name evidence="3" type="ORF">J2X09_004687</name>
</gene>
<evidence type="ECO:0000313" key="3">
    <source>
        <dbReference type="EMBL" id="MDR7096930.1"/>
    </source>
</evidence>
<dbReference type="SUPFAM" id="SSF53850">
    <property type="entry name" value="Periplasmic binding protein-like II"/>
    <property type="match status" value="1"/>
</dbReference>
<dbReference type="CDD" id="cd13578">
    <property type="entry name" value="PBP2_Bug27"/>
    <property type="match status" value="1"/>
</dbReference>
<keyword evidence="3" id="KW-0675">Receptor</keyword>
<dbReference type="PANTHER" id="PTHR42928:SF5">
    <property type="entry name" value="BLR1237 PROTEIN"/>
    <property type="match status" value="1"/>
</dbReference>
<feature type="chain" id="PRO_5045488819" evidence="2">
    <location>
        <begin position="26"/>
        <end position="327"/>
    </location>
</feature>
<organism evidence="3 4">
    <name type="scientific">Hydrogenophaga laconesensis</name>
    <dbReference type="NCBI Taxonomy" id="1805971"/>
    <lineage>
        <taxon>Bacteria</taxon>
        <taxon>Pseudomonadati</taxon>
        <taxon>Pseudomonadota</taxon>
        <taxon>Betaproteobacteria</taxon>
        <taxon>Burkholderiales</taxon>
        <taxon>Comamonadaceae</taxon>
        <taxon>Hydrogenophaga</taxon>
    </lineage>
</organism>
<dbReference type="Pfam" id="PF03401">
    <property type="entry name" value="TctC"/>
    <property type="match status" value="1"/>
</dbReference>
<dbReference type="Proteomes" id="UP001265550">
    <property type="component" value="Unassembled WGS sequence"/>
</dbReference>
<feature type="signal peptide" evidence="2">
    <location>
        <begin position="1"/>
        <end position="25"/>
    </location>
</feature>
<comment type="caution">
    <text evidence="3">The sequence shown here is derived from an EMBL/GenBank/DDBJ whole genome shotgun (WGS) entry which is preliminary data.</text>
</comment>
<proteinExistence type="inferred from homology"/>
<name>A0ABU1VHY4_9BURK</name>
<evidence type="ECO:0000313" key="4">
    <source>
        <dbReference type="Proteomes" id="UP001265550"/>
    </source>
</evidence>
<keyword evidence="4" id="KW-1185">Reference proteome</keyword>
<dbReference type="Gene3D" id="3.40.190.10">
    <property type="entry name" value="Periplasmic binding protein-like II"/>
    <property type="match status" value="1"/>
</dbReference>
<dbReference type="Gene3D" id="3.40.190.150">
    <property type="entry name" value="Bordetella uptake gene, domain 1"/>
    <property type="match status" value="1"/>
</dbReference>
<dbReference type="InterPro" id="IPR042100">
    <property type="entry name" value="Bug_dom1"/>
</dbReference>
<keyword evidence="2" id="KW-0732">Signal</keyword>
<dbReference type="PIRSF" id="PIRSF017082">
    <property type="entry name" value="YflP"/>
    <property type="match status" value="1"/>
</dbReference>
<comment type="similarity">
    <text evidence="1">Belongs to the UPF0065 (bug) family.</text>
</comment>
<accession>A0ABU1VHY4</accession>
<reference evidence="3 4" key="1">
    <citation type="submission" date="2023-07" db="EMBL/GenBank/DDBJ databases">
        <title>Sorghum-associated microbial communities from plants grown in Nebraska, USA.</title>
        <authorList>
            <person name="Schachtman D."/>
        </authorList>
    </citation>
    <scope>NUCLEOTIDE SEQUENCE [LARGE SCALE GENOMIC DNA]</scope>
    <source>
        <strain evidence="3 4">BE240</strain>
    </source>
</reference>
<evidence type="ECO:0000256" key="1">
    <source>
        <dbReference type="ARBA" id="ARBA00006987"/>
    </source>
</evidence>
<dbReference type="PANTHER" id="PTHR42928">
    <property type="entry name" value="TRICARBOXYLATE-BINDING PROTEIN"/>
    <property type="match status" value="1"/>
</dbReference>